<reference evidence="1" key="1">
    <citation type="submission" date="2018-05" db="EMBL/GenBank/DDBJ databases">
        <authorList>
            <person name="Lanie J.A."/>
            <person name="Ng W.-L."/>
            <person name="Kazmierczak K.M."/>
            <person name="Andrzejewski T.M."/>
            <person name="Davidsen T.M."/>
            <person name="Wayne K.J."/>
            <person name="Tettelin H."/>
            <person name="Glass J.I."/>
            <person name="Rusch D."/>
            <person name="Podicherti R."/>
            <person name="Tsui H.-C.T."/>
            <person name="Winkler M.E."/>
        </authorList>
    </citation>
    <scope>NUCLEOTIDE SEQUENCE</scope>
</reference>
<dbReference type="AlphaFoldDB" id="A0A383BHD4"/>
<evidence type="ECO:0000313" key="1">
    <source>
        <dbReference type="EMBL" id="SVE19210.1"/>
    </source>
</evidence>
<organism evidence="1">
    <name type="scientific">marine metagenome</name>
    <dbReference type="NCBI Taxonomy" id="408172"/>
    <lineage>
        <taxon>unclassified sequences</taxon>
        <taxon>metagenomes</taxon>
        <taxon>ecological metagenomes</taxon>
    </lineage>
</organism>
<name>A0A383BHD4_9ZZZZ</name>
<feature type="non-terminal residue" evidence="1">
    <location>
        <position position="198"/>
    </location>
</feature>
<gene>
    <name evidence="1" type="ORF">METZ01_LOCUS472064</name>
</gene>
<proteinExistence type="predicted"/>
<feature type="non-terminal residue" evidence="1">
    <location>
        <position position="1"/>
    </location>
</feature>
<accession>A0A383BHD4</accession>
<dbReference type="EMBL" id="UINC01200360">
    <property type="protein sequence ID" value="SVE19210.1"/>
    <property type="molecule type" value="Genomic_DNA"/>
</dbReference>
<sequence>MTNHPCGAHLVGSIPLANTHAALDTVARVLGKHVQRLPDGETGERSNWIRWQGKVFANVEALEVTYSDPFRSVFGLKSDRSIDQLELPPLGYADAALDSFSIFSTMQQEGRVTDGMRFQVSLPTPLAPVQFYIDATIQSDFEPLYEKKLLEELSIIADSIPHDRLAVQWDTAVEFGVLEGSFPAFFGDKTSAILARLI</sequence>
<protein>
    <submittedName>
        <fullName evidence="1">Uncharacterized protein</fullName>
    </submittedName>
</protein>